<evidence type="ECO:0008006" key="4">
    <source>
        <dbReference type="Google" id="ProtNLM"/>
    </source>
</evidence>
<comment type="caution">
    <text evidence="2">The sequence shown here is derived from an EMBL/GenBank/DDBJ whole genome shotgun (WGS) entry which is preliminary data.</text>
</comment>
<dbReference type="EMBL" id="JARXIC010000024">
    <property type="protein sequence ID" value="MDQ8195435.1"/>
    <property type="molecule type" value="Genomic_DNA"/>
</dbReference>
<gene>
    <name evidence="2" type="ORF">QEH59_13445</name>
</gene>
<dbReference type="RefSeq" id="WP_308985889.1">
    <property type="nucleotide sequence ID" value="NZ_JARXIC010000024.1"/>
</dbReference>
<feature type="region of interest" description="Disordered" evidence="1">
    <location>
        <begin position="27"/>
        <end position="81"/>
    </location>
</feature>
<evidence type="ECO:0000313" key="2">
    <source>
        <dbReference type="EMBL" id="MDQ8195435.1"/>
    </source>
</evidence>
<keyword evidence="3" id="KW-1185">Reference proteome</keyword>
<proteinExistence type="predicted"/>
<accession>A0ABU1AKV4</accession>
<organism evidence="2 3">
    <name type="scientific">Thalassobacterium sedimentorum</name>
    <dbReference type="NCBI Taxonomy" id="3041258"/>
    <lineage>
        <taxon>Bacteria</taxon>
        <taxon>Pseudomonadati</taxon>
        <taxon>Verrucomicrobiota</taxon>
        <taxon>Opitutia</taxon>
        <taxon>Puniceicoccales</taxon>
        <taxon>Coraliomargaritaceae</taxon>
        <taxon>Thalassobacterium</taxon>
    </lineage>
</organism>
<protein>
    <recommendedName>
        <fullName evidence="4">Transposase DDE domain-containing protein</fullName>
    </recommendedName>
</protein>
<evidence type="ECO:0000313" key="3">
    <source>
        <dbReference type="Proteomes" id="UP001243717"/>
    </source>
</evidence>
<sequence>MIGIKDTLELNAARYGRHDRLADRIFGVQRTNRTPAEGNRAASPQPSPLRQYTGHKLLGLPGGIGQPRTLSFNTHAKRHAA</sequence>
<evidence type="ECO:0000256" key="1">
    <source>
        <dbReference type="SAM" id="MobiDB-lite"/>
    </source>
</evidence>
<reference evidence="2 3" key="1">
    <citation type="submission" date="2023-04" db="EMBL/GenBank/DDBJ databases">
        <title>A novel bacteria isolated from coastal sediment.</title>
        <authorList>
            <person name="Liu X.-J."/>
            <person name="Du Z.-J."/>
        </authorList>
    </citation>
    <scope>NUCLEOTIDE SEQUENCE [LARGE SCALE GENOMIC DNA]</scope>
    <source>
        <strain evidence="2 3">SDUM461004</strain>
    </source>
</reference>
<dbReference type="Proteomes" id="UP001243717">
    <property type="component" value="Unassembled WGS sequence"/>
</dbReference>
<name>A0ABU1AKV4_9BACT</name>